<proteinExistence type="predicted"/>
<comment type="caution">
    <text evidence="1">The sequence shown here is derived from an EMBL/GenBank/DDBJ whole genome shotgun (WGS) entry which is preliminary data.</text>
</comment>
<feature type="non-terminal residue" evidence="1">
    <location>
        <position position="1"/>
    </location>
</feature>
<accession>A0ABN9BX02</accession>
<reference evidence="1" key="1">
    <citation type="submission" date="2023-05" db="EMBL/GenBank/DDBJ databases">
        <authorList>
            <person name="Stuckert A."/>
        </authorList>
    </citation>
    <scope>NUCLEOTIDE SEQUENCE</scope>
</reference>
<organism evidence="1 2">
    <name type="scientific">Staurois parvus</name>
    <dbReference type="NCBI Taxonomy" id="386267"/>
    <lineage>
        <taxon>Eukaryota</taxon>
        <taxon>Metazoa</taxon>
        <taxon>Chordata</taxon>
        <taxon>Craniata</taxon>
        <taxon>Vertebrata</taxon>
        <taxon>Euteleostomi</taxon>
        <taxon>Amphibia</taxon>
        <taxon>Batrachia</taxon>
        <taxon>Anura</taxon>
        <taxon>Neobatrachia</taxon>
        <taxon>Ranoidea</taxon>
        <taxon>Ranidae</taxon>
        <taxon>Staurois</taxon>
    </lineage>
</organism>
<protein>
    <submittedName>
        <fullName evidence="1">Uncharacterized protein</fullName>
    </submittedName>
</protein>
<evidence type="ECO:0000313" key="2">
    <source>
        <dbReference type="Proteomes" id="UP001162483"/>
    </source>
</evidence>
<gene>
    <name evidence="1" type="ORF">SPARVUS_LOCUS3819137</name>
</gene>
<name>A0ABN9BX02_9NEOB</name>
<sequence length="89" mass="9375">SPRVPCSSGEGVSSQQRRADLCCTCPLSGAAKAGNRKLDGKTELGFTMRLGVQVQLLHPSSVLAARHSPHKNFSSHLASGRMAFSSPVL</sequence>
<keyword evidence="2" id="KW-1185">Reference proteome</keyword>
<feature type="non-terminal residue" evidence="1">
    <location>
        <position position="89"/>
    </location>
</feature>
<evidence type="ECO:0000313" key="1">
    <source>
        <dbReference type="EMBL" id="CAI9551985.1"/>
    </source>
</evidence>
<dbReference type="Proteomes" id="UP001162483">
    <property type="component" value="Unassembled WGS sequence"/>
</dbReference>
<dbReference type="EMBL" id="CATNWA010006379">
    <property type="protein sequence ID" value="CAI9551985.1"/>
    <property type="molecule type" value="Genomic_DNA"/>
</dbReference>